<dbReference type="Pfam" id="PF12951">
    <property type="entry name" value="PATR"/>
    <property type="match status" value="10"/>
</dbReference>
<protein>
    <submittedName>
        <fullName evidence="4">Outer membrane autotransporter barrel domain protein 9</fullName>
    </submittedName>
</protein>
<dbReference type="RefSeq" id="WP_013396171.1">
    <property type="nucleotide sequence ID" value="NC_014640.1"/>
</dbReference>
<accession>E3HXL7</accession>
<dbReference type="PANTHER" id="PTHR35037:SF3">
    <property type="entry name" value="C-TERMINAL REGION OF AIDA-LIKE PROTEIN"/>
    <property type="match status" value="1"/>
</dbReference>
<dbReference type="NCBIfam" id="TIGR04393">
    <property type="entry name" value="rpt_T5SS_PEPC"/>
    <property type="match status" value="4"/>
</dbReference>
<dbReference type="InterPro" id="IPR036709">
    <property type="entry name" value="Autotransporte_beta_dom_sf"/>
</dbReference>
<evidence type="ECO:0000256" key="1">
    <source>
        <dbReference type="ARBA" id="ARBA00022729"/>
    </source>
</evidence>
<proteinExistence type="predicted"/>
<dbReference type="Pfam" id="PF03797">
    <property type="entry name" value="Autotransporter"/>
    <property type="match status" value="1"/>
</dbReference>
<dbReference type="InterPro" id="IPR013425">
    <property type="entry name" value="Autotrns_rpt"/>
</dbReference>
<dbReference type="Gene3D" id="2.40.128.130">
    <property type="entry name" value="Autotransporter beta-domain"/>
    <property type="match status" value="1"/>
</dbReference>
<evidence type="ECO:0000256" key="2">
    <source>
        <dbReference type="ARBA" id="ARBA00023026"/>
    </source>
</evidence>
<gene>
    <name evidence="4" type="ordered locus">AXYL_05570</name>
</gene>
<dbReference type="EMBL" id="CP002287">
    <property type="protein sequence ID" value="ADP18870.1"/>
    <property type="molecule type" value="Genomic_DNA"/>
</dbReference>
<dbReference type="PANTHER" id="PTHR35037">
    <property type="entry name" value="C-TERMINAL REGION OF AIDA-LIKE PROTEIN"/>
    <property type="match status" value="1"/>
</dbReference>
<dbReference type="NCBIfam" id="TIGR01414">
    <property type="entry name" value="autotrans_barl"/>
    <property type="match status" value="1"/>
</dbReference>
<dbReference type="KEGG" id="axy:AXYL_05570"/>
<dbReference type="SMART" id="SM00869">
    <property type="entry name" value="Autotransporter"/>
    <property type="match status" value="1"/>
</dbReference>
<feature type="domain" description="Autotransporter" evidence="3">
    <location>
        <begin position="1706"/>
        <end position="1982"/>
    </location>
</feature>
<dbReference type="Proteomes" id="UP000006876">
    <property type="component" value="Chromosome"/>
</dbReference>
<dbReference type="InterPro" id="IPR011050">
    <property type="entry name" value="Pectin_lyase_fold/virulence"/>
</dbReference>
<organism evidence="4 5">
    <name type="scientific">Achromobacter xylosoxidans (strain A8)</name>
    <dbReference type="NCBI Taxonomy" id="762376"/>
    <lineage>
        <taxon>Bacteria</taxon>
        <taxon>Pseudomonadati</taxon>
        <taxon>Pseudomonadota</taxon>
        <taxon>Betaproteobacteria</taxon>
        <taxon>Burkholderiales</taxon>
        <taxon>Alcaligenaceae</taxon>
        <taxon>Achromobacter</taxon>
    </lineage>
</organism>
<dbReference type="STRING" id="762376.AXYL_05570"/>
<dbReference type="InterPro" id="IPR005546">
    <property type="entry name" value="Autotransporte_beta"/>
</dbReference>
<evidence type="ECO:0000313" key="4">
    <source>
        <dbReference type="EMBL" id="ADP18870.1"/>
    </source>
</evidence>
<evidence type="ECO:0000313" key="5">
    <source>
        <dbReference type="Proteomes" id="UP000006876"/>
    </source>
</evidence>
<dbReference type="InterPro" id="IPR024973">
    <property type="entry name" value="ESPR"/>
</dbReference>
<dbReference type="InterPro" id="IPR006315">
    <property type="entry name" value="OM_autotransptr_brl_dom"/>
</dbReference>
<dbReference type="eggNOG" id="COG4625">
    <property type="taxonomic scope" value="Bacteria"/>
</dbReference>
<dbReference type="PROSITE" id="PS51208">
    <property type="entry name" value="AUTOTRANSPORTER"/>
    <property type="match status" value="1"/>
</dbReference>
<dbReference type="InterPro" id="IPR030895">
    <property type="entry name" value="T5SS_PEPC_rpt"/>
</dbReference>
<dbReference type="eggNOG" id="COG3210">
    <property type="taxonomic scope" value="Bacteria"/>
</dbReference>
<dbReference type="SUPFAM" id="SSF51126">
    <property type="entry name" value="Pectin lyase-like"/>
    <property type="match status" value="2"/>
</dbReference>
<dbReference type="SUPFAM" id="SSF103515">
    <property type="entry name" value="Autotransporter"/>
    <property type="match status" value="1"/>
</dbReference>
<dbReference type="InterPro" id="IPR051551">
    <property type="entry name" value="Autotransporter_adhesion"/>
</dbReference>
<dbReference type="GO" id="GO:0019867">
    <property type="term" value="C:outer membrane"/>
    <property type="evidence" value="ECO:0007669"/>
    <property type="project" value="InterPro"/>
</dbReference>
<dbReference type="HOGENOM" id="CLU_001106_0_0_4"/>
<dbReference type="Pfam" id="PF13018">
    <property type="entry name" value="ESPR"/>
    <property type="match status" value="1"/>
</dbReference>
<dbReference type="InterPro" id="IPR012332">
    <property type="entry name" value="Autotransporter_pectin_lyase_C"/>
</dbReference>
<evidence type="ECO:0000259" key="3">
    <source>
        <dbReference type="PROSITE" id="PS51208"/>
    </source>
</evidence>
<sequence length="1982" mass="195370">MNRTYRIVFNRSAGLWQVVSEHARGQGKGGRHASRSVRRRLPLMAMLLAALGAAGQAQAGQMVTLTGDATYAPFSGPNMVAFAPLYVGISGVGTLTAADGGHMTIAPGYTVILADSASADGTINIGAAPGAAPVGAGFLATSLLQFGAGTGTLNFNTNNFHDFGAALVSRDAGTHQLNHYAGSTRLVGDSSGFVGKTTVTGGSLQILNILGTTEGRIDAGQAPGATARVSVFSPGSTWALTDNLFVGGAGPGELSIFSSGTVSNQFATVDAQQNDAAKVTVSGVGSLWSNRAVLLVGSEGGRGSVSVLAGGYATSVDGVVGRTQNGSGAFLVSGGGSAWTNGGELRVGDVNGQGTLTIESGGFVSNKDSYVGSMGGSGNVVVRGIGSTWDNSGAMTLGFGIGTGAGSLTIAQGGTVSVGVNGGGAISLAQDRFFIFPTSGTINIGAAAGQPAVGAGTLNASAIQFGAGIATVNFNHTEPAYTFSTPLLSTGAGSHSLNQIAGTTLLTGANGSFRGRTTVSGGKLVVLGQLGGSAAVTGGVLQYGNGVTGAANSLSDNLKVSGAGSTLAVQRGASLAVAGDVEMADGTVLDLMAGTGSPLLQANKVTLGDGVVFRLSGIADKSALDTVLIHAPTGGIDGDFSAVSVGGFTGEVDYLTVNTHKSADNTQYLATYGLSWTASNNLAHGTFTLTDASNSFTLGLPLSDQAANVAAGWDGKTLTKAGAGTLVLQGANTYSGGTAILGGTLQVDRDANLGAAAGGLRFGEGTLVTTASFDMARAVTLEQTGRFDVAANTTLGLTGAVSGTGALVKNGAGTMVLSGSNSHGGGTTIASGTLQIDRDANLGAATGGLAFGDGALAATASFDTARTVSLAQSGRFDVAAGAALGLTGTVSGAGALAKSGDGTLVLSGSNSYGGGTLISGGRLQVSSDANLGAASGGLSFDGGTLATMGSFDTARTVELTKANSFDVAAGTTLGLGGAITGSGDLFLSGAGTLRLDNGANAYGNTWVRAGTLIGHAGSISGNVDINNSGRLLFEQAADARFAGAISGNGALVKNGAGTLSLDGSNSYFGKTTVSGGRLVVQGVLGGSAEVTGGVLQYGDGVAGAANSLTGNLNVGAAGSALSVQGPATLAVAGDVNLADGTLLDIAAGAGGPSLQAGGLTLGEGVAFALSGIGSASQLDKVLISTRDGIRGDFGAVSVGGFNGAVDYLTVNTRKSADGLQYLASYDLSWTANNNLAHGTFTLSDAANRFVVGADLADQAPNVATGWDGRSLLKAGAGTLILSGNNTYSGGTTIAGGTLQVASDANLGAAAGGVAFTGGTLAASASFDTARAMALTQAGRFDVAGGATLGLVGAVSGNADLIKTGAGTLRLDNADNAYGNTRIQEGMLIGNASSIRGDVDNNGTLVFEQNANATFGGAISGSGALVKSGAGTLGLTGDSSGFTGSTTVQGGRLALNGKLGGALNIGAGGVLGGVGTVGSGIGSAVTVAAGGTLAPGNSIGTLTVDGDLVIENGARYAVETNPQGADADLVHVTGNATLNGGSVAHVGLSGGYGLRSVYTILAADGTLSGQFDTVTSDYAFLTPRLGYDYGAGRVSLELTRNATTMASAAATRNQRAAAAAIDSIGMAAGNELYDAMAVMPDDKGLLRTSFDQLSGEIHASAKTVLLEDSRYVRDAASERLRSAVGAVGASSAPVLASAGDGAKLAAATAMGPASWIQGLGSWRQTDGDGNAAQVKSSTGGFLLGVDAPVSDVWRLGLMAAYSRTDFDVRDRSSSGDSDNYHLGAYGGGQWGALGLRGGLSYSWHDIATRRSVSMPGYSDRLKASYDGRTAQVFADLSYRIDTGIAAFEPFANVAYVNLKTDGYTESGGAAALRANSQTTETTYTTLGSRITSGFELGGAQATAKGSLGWRHAFGDLKPVATQAFAAGNAFTVAGVPIAKNSAVLEAGLDVQVSRKVSFDLSYQGQLASGAQDHGVRAGLSVRF</sequence>
<keyword evidence="2" id="KW-0843">Virulence</keyword>
<dbReference type="NCBIfam" id="TIGR02601">
    <property type="entry name" value="autotrns_rpt"/>
    <property type="match status" value="6"/>
</dbReference>
<keyword evidence="1" id="KW-0732">Signal</keyword>
<name>E3HXL7_ACHXA</name>
<dbReference type="Gene3D" id="2.160.20.20">
    <property type="match status" value="3"/>
</dbReference>
<reference evidence="4 5" key="1">
    <citation type="journal article" date="2011" name="J. Bacteriol.">
        <title>Complete genome sequence of the haloaromatic acid-degrading bacterium Achromobacter xylosoxidans A8.</title>
        <authorList>
            <person name="Strnad H."/>
            <person name="Ridl J."/>
            <person name="Paces J."/>
            <person name="Kolar M."/>
            <person name="Vlcek C."/>
            <person name="Paces V."/>
        </authorList>
    </citation>
    <scope>NUCLEOTIDE SEQUENCE [LARGE SCALE GENOMIC DNA]</scope>
    <source>
        <strain evidence="4 5">A8</strain>
    </source>
</reference>